<dbReference type="InterPro" id="IPR051121">
    <property type="entry name" value="FAH"/>
</dbReference>
<dbReference type="PANTHER" id="PTHR42796:SF4">
    <property type="entry name" value="FUMARYLACETOACETATE HYDROLASE DOMAIN-CONTAINING PROTEIN 2A"/>
    <property type="match status" value="1"/>
</dbReference>
<dbReference type="GO" id="GO:0016787">
    <property type="term" value="F:hydrolase activity"/>
    <property type="evidence" value="ECO:0007669"/>
    <property type="project" value="UniProtKB-KW"/>
</dbReference>
<dbReference type="PANTHER" id="PTHR42796">
    <property type="entry name" value="FUMARYLACETOACETATE HYDROLASE DOMAIN-CONTAINING PROTEIN 2A-RELATED"/>
    <property type="match status" value="1"/>
</dbReference>
<dbReference type="GO" id="GO:0044281">
    <property type="term" value="P:small molecule metabolic process"/>
    <property type="evidence" value="ECO:0007669"/>
    <property type="project" value="UniProtKB-ARBA"/>
</dbReference>
<keyword evidence="4" id="KW-0378">Hydrolase</keyword>
<dbReference type="RefSeq" id="WP_109366338.1">
    <property type="nucleotide sequence ID" value="NZ_OOFM01000001.1"/>
</dbReference>
<reference evidence="5" key="1">
    <citation type="submission" date="2017-12" db="EMBL/GenBank/DDBJ databases">
        <authorList>
            <person name="Diaz M."/>
        </authorList>
    </citation>
    <scope>NUCLEOTIDE SEQUENCE [LARGE SCALE GENOMIC DNA]</scope>
    <source>
        <strain evidence="5">FI11154</strain>
    </source>
</reference>
<feature type="domain" description="Fumarylacetoacetase-like C-terminal" evidence="3">
    <location>
        <begin position="75"/>
        <end position="280"/>
    </location>
</feature>
<dbReference type="Gene3D" id="3.90.850.10">
    <property type="entry name" value="Fumarylacetoacetase-like, C-terminal domain"/>
    <property type="match status" value="1"/>
</dbReference>
<comment type="similarity">
    <text evidence="1">Belongs to the FAH family.</text>
</comment>
<dbReference type="AlphaFoldDB" id="A0A2P9HDQ6"/>
<sequence length="292" mass="30867">MTRILNDSGRLKLILADGILDVAKASDGRFASDPQAIYAQWDAFVEWATSATRSAEEARSQGKRIGSPVSAPRQIIGVGLNYHTHVRHSGLKTPTEPGVFAKFLTSLAGPNDEIPLPSEAVLTEAELAVVIKREGFEINERDALDYLAGATVAQDLLDPASVVRVPTLEGNPGATYLNPSKSLAAFTPIGPELVSLDEAGDLGNLGIELDFNGTPVQRGNTNDLIFAVPELIARLSHKLRLLPGDVILTGSPDRVHGTEKLALKSGDRIRAAVSGLGEQQSVAVSVVRAAAA</sequence>
<evidence type="ECO:0000313" key="5">
    <source>
        <dbReference type="Proteomes" id="UP000246073"/>
    </source>
</evidence>
<name>A0A2P9HDQ6_9HYPH</name>
<dbReference type="Proteomes" id="UP000246073">
    <property type="component" value="Unassembled WGS sequence"/>
</dbReference>
<protein>
    <submittedName>
        <fullName evidence="4">Fumarylacetoacetate hydrolase family protein</fullName>
    </submittedName>
</protein>
<accession>A0A2P9HDQ6</accession>
<evidence type="ECO:0000256" key="1">
    <source>
        <dbReference type="ARBA" id="ARBA00010211"/>
    </source>
</evidence>
<evidence type="ECO:0000313" key="4">
    <source>
        <dbReference type="EMBL" id="SPL62218.1"/>
    </source>
</evidence>
<proteinExistence type="inferred from homology"/>
<dbReference type="InterPro" id="IPR036663">
    <property type="entry name" value="Fumarylacetoacetase_C_sf"/>
</dbReference>
<keyword evidence="2" id="KW-0479">Metal-binding</keyword>
<evidence type="ECO:0000256" key="2">
    <source>
        <dbReference type="ARBA" id="ARBA00022723"/>
    </source>
</evidence>
<dbReference type="InterPro" id="IPR011234">
    <property type="entry name" value="Fumarylacetoacetase-like_C"/>
</dbReference>
<dbReference type="Pfam" id="PF01557">
    <property type="entry name" value="FAA_hydrolase"/>
    <property type="match status" value="1"/>
</dbReference>
<organism evidence="4 5">
    <name type="scientific">Ochrobactrum soli</name>
    <dbReference type="NCBI Taxonomy" id="2448455"/>
    <lineage>
        <taxon>Bacteria</taxon>
        <taxon>Pseudomonadati</taxon>
        <taxon>Pseudomonadota</taxon>
        <taxon>Alphaproteobacteria</taxon>
        <taxon>Hyphomicrobiales</taxon>
        <taxon>Brucellaceae</taxon>
        <taxon>Brucella/Ochrobactrum group</taxon>
        <taxon>Ochrobactrum</taxon>
    </lineage>
</organism>
<dbReference type="SUPFAM" id="SSF56529">
    <property type="entry name" value="FAH"/>
    <property type="match status" value="1"/>
</dbReference>
<gene>
    <name evidence="4" type="ORF">OHAE_5010</name>
</gene>
<evidence type="ECO:0000259" key="3">
    <source>
        <dbReference type="Pfam" id="PF01557"/>
    </source>
</evidence>
<dbReference type="EMBL" id="OOFM01000001">
    <property type="protein sequence ID" value="SPL62218.1"/>
    <property type="molecule type" value="Genomic_DNA"/>
</dbReference>
<dbReference type="GO" id="GO:0046872">
    <property type="term" value="F:metal ion binding"/>
    <property type="evidence" value="ECO:0007669"/>
    <property type="project" value="UniProtKB-KW"/>
</dbReference>